<organism evidence="8 9">
    <name type="scientific">Thalassotalea nanhaiensis</name>
    <dbReference type="NCBI Taxonomy" id="3065648"/>
    <lineage>
        <taxon>Bacteria</taxon>
        <taxon>Pseudomonadati</taxon>
        <taxon>Pseudomonadota</taxon>
        <taxon>Gammaproteobacteria</taxon>
        <taxon>Alteromonadales</taxon>
        <taxon>Colwelliaceae</taxon>
        <taxon>Thalassotalea</taxon>
    </lineage>
</organism>
<evidence type="ECO:0000256" key="1">
    <source>
        <dbReference type="ARBA" id="ARBA00009943"/>
    </source>
</evidence>
<name>A0ABY9TI67_9GAMM</name>
<comment type="similarity">
    <text evidence="1">Belongs to the FemABX family.</text>
</comment>
<dbReference type="NCBIfam" id="TIGR03019">
    <property type="entry name" value="pepcterm_femAB"/>
    <property type="match status" value="1"/>
</dbReference>
<sequence length="348" mass="40467">MVSNYRIEQLSPKDFDKWDHYAQQHAQFTIYHLTEWQQIIGETFNHSSCYIIAFNCSGQVKGILPMINLSSTLFGNHMLSLPYFNYGGALSDCEEVRELLIDKAIEWSKTYKVKHLQLRDTLPVSNKLLTLNKHKVNMVLSLPKTNEQLQKIFSSKLKSQIKRATKEEVQVEFGHLDLLDDFYRVFCEKMRDLGTPVYSKLFFENMLNAFPKASLITVIYWQGKPVSAGFVFFYNRKFEVPWAATLSKANHISVNMLLYWKMIERAIDYNCLQFDFGRCTVDSGTFRFKKQWGAIPKQCYWYNWAEGSKGAPDLSPANPRFNLAIKVWKKLPLLITNRLGPVIVKNLP</sequence>
<dbReference type="InterPro" id="IPR017469">
    <property type="entry name" value="PEP-CTERM_FemAB-rel"/>
</dbReference>
<evidence type="ECO:0000259" key="7">
    <source>
        <dbReference type="Pfam" id="PF13480"/>
    </source>
</evidence>
<proteinExistence type="inferred from homology"/>
<evidence type="ECO:0000256" key="6">
    <source>
        <dbReference type="ARBA" id="ARBA00023316"/>
    </source>
</evidence>
<keyword evidence="2" id="KW-0808">Transferase</keyword>
<evidence type="ECO:0000256" key="4">
    <source>
        <dbReference type="ARBA" id="ARBA00022984"/>
    </source>
</evidence>
<keyword evidence="4" id="KW-0573">Peptidoglycan synthesis</keyword>
<evidence type="ECO:0000313" key="9">
    <source>
        <dbReference type="Proteomes" id="UP001248581"/>
    </source>
</evidence>
<evidence type="ECO:0000256" key="3">
    <source>
        <dbReference type="ARBA" id="ARBA00022960"/>
    </source>
</evidence>
<feature type="domain" description="BioF2-like acetyltransferase" evidence="7">
    <location>
        <begin position="155"/>
        <end position="290"/>
    </location>
</feature>
<dbReference type="EMBL" id="CP134146">
    <property type="protein sequence ID" value="WNC68447.1"/>
    <property type="molecule type" value="Genomic_DNA"/>
</dbReference>
<gene>
    <name evidence="8" type="ORF">RI845_18250</name>
</gene>
<evidence type="ECO:0000313" key="8">
    <source>
        <dbReference type="EMBL" id="WNC68447.1"/>
    </source>
</evidence>
<dbReference type="InterPro" id="IPR050644">
    <property type="entry name" value="PG_Glycine_Bridge_Synth"/>
</dbReference>
<dbReference type="SUPFAM" id="SSF55729">
    <property type="entry name" value="Acyl-CoA N-acyltransferases (Nat)"/>
    <property type="match status" value="1"/>
</dbReference>
<reference evidence="9" key="1">
    <citation type="submission" date="2023-09" db="EMBL/GenBank/DDBJ databases">
        <authorList>
            <person name="Li S."/>
            <person name="Li X."/>
            <person name="Zhang C."/>
            <person name="Zhao Z."/>
        </authorList>
    </citation>
    <scope>NUCLEOTIDE SEQUENCE [LARGE SCALE GENOMIC DNA]</scope>
    <source>
        <strain evidence="9">SQ345</strain>
    </source>
</reference>
<dbReference type="PROSITE" id="PS51191">
    <property type="entry name" value="FEMABX"/>
    <property type="match status" value="1"/>
</dbReference>
<dbReference type="Pfam" id="PF13480">
    <property type="entry name" value="Acetyltransf_6"/>
    <property type="match status" value="1"/>
</dbReference>
<evidence type="ECO:0000256" key="2">
    <source>
        <dbReference type="ARBA" id="ARBA00022679"/>
    </source>
</evidence>
<dbReference type="Proteomes" id="UP001248581">
    <property type="component" value="Chromosome"/>
</dbReference>
<evidence type="ECO:0000256" key="5">
    <source>
        <dbReference type="ARBA" id="ARBA00023315"/>
    </source>
</evidence>
<accession>A0ABY9TI67</accession>
<dbReference type="RefSeq" id="WP_348387603.1">
    <property type="nucleotide sequence ID" value="NZ_CP134146.1"/>
</dbReference>
<keyword evidence="5" id="KW-0012">Acyltransferase</keyword>
<dbReference type="Gene3D" id="3.40.630.30">
    <property type="match status" value="1"/>
</dbReference>
<dbReference type="InterPro" id="IPR016181">
    <property type="entry name" value="Acyl_CoA_acyltransferase"/>
</dbReference>
<keyword evidence="6" id="KW-0961">Cell wall biogenesis/degradation</keyword>
<protein>
    <submittedName>
        <fullName evidence="8">FemAB family PEP-CTERM system-associated protein</fullName>
    </submittedName>
</protein>
<keyword evidence="3" id="KW-0133">Cell shape</keyword>
<dbReference type="PANTHER" id="PTHR36174:SF1">
    <property type="entry name" value="LIPID II:GLYCINE GLYCYLTRANSFERASE"/>
    <property type="match status" value="1"/>
</dbReference>
<keyword evidence="9" id="KW-1185">Reference proteome</keyword>
<dbReference type="InterPro" id="IPR003447">
    <property type="entry name" value="FEMABX"/>
</dbReference>
<dbReference type="PANTHER" id="PTHR36174">
    <property type="entry name" value="LIPID II:GLYCINE GLYCYLTRANSFERASE"/>
    <property type="match status" value="1"/>
</dbReference>
<dbReference type="InterPro" id="IPR038740">
    <property type="entry name" value="BioF2-like_GNAT_dom"/>
</dbReference>